<comment type="subcellular location">
    <subcellularLocation>
        <location evidence="2">Cell membrane</location>
        <topology evidence="2">Multi-pass membrane protein</topology>
    </subcellularLocation>
</comment>
<dbReference type="GO" id="GO:0046872">
    <property type="term" value="F:metal ion binding"/>
    <property type="evidence" value="ECO:0007669"/>
    <property type="project" value="UniProtKB-KW"/>
</dbReference>
<feature type="domain" description="Cytochrome b561 bacterial/Ni-hydrogenase" evidence="14">
    <location>
        <begin position="9"/>
        <end position="180"/>
    </location>
</feature>
<keyword evidence="8" id="KW-0249">Electron transport</keyword>
<comment type="caution">
    <text evidence="15">The sequence shown here is derived from an EMBL/GenBank/DDBJ whole genome shotgun (WGS) entry which is preliminary data.</text>
</comment>
<accession>A0A6L6IKX2</accession>
<dbReference type="Gene3D" id="1.20.950.20">
    <property type="entry name" value="Transmembrane di-heme cytochromes, Chain C"/>
    <property type="match status" value="1"/>
</dbReference>
<evidence type="ECO:0000256" key="2">
    <source>
        <dbReference type="ARBA" id="ARBA00004651"/>
    </source>
</evidence>
<dbReference type="PANTHER" id="PTHR30529:SF1">
    <property type="entry name" value="CYTOCHROME B561 HOMOLOG 2"/>
    <property type="match status" value="1"/>
</dbReference>
<dbReference type="PANTHER" id="PTHR30529">
    <property type="entry name" value="CYTOCHROME B561"/>
    <property type="match status" value="1"/>
</dbReference>
<dbReference type="GO" id="GO:0022904">
    <property type="term" value="P:respiratory electron transport chain"/>
    <property type="evidence" value="ECO:0007669"/>
    <property type="project" value="InterPro"/>
</dbReference>
<dbReference type="GO" id="GO:0005886">
    <property type="term" value="C:plasma membrane"/>
    <property type="evidence" value="ECO:0007669"/>
    <property type="project" value="UniProtKB-SubCell"/>
</dbReference>
<comment type="cofactor">
    <cofactor evidence="1">
        <name>heme b</name>
        <dbReference type="ChEBI" id="CHEBI:60344"/>
    </cofactor>
</comment>
<evidence type="ECO:0000256" key="3">
    <source>
        <dbReference type="ARBA" id="ARBA00022448"/>
    </source>
</evidence>
<gene>
    <name evidence="15" type="ORF">GJV78_09980</name>
</gene>
<keyword evidence="9 13" id="KW-1133">Transmembrane helix</keyword>
<organism evidence="15 16">
    <name type="scientific">Intestinirhabdus alba</name>
    <dbReference type="NCBI Taxonomy" id="2899544"/>
    <lineage>
        <taxon>Bacteria</taxon>
        <taxon>Pseudomonadati</taxon>
        <taxon>Pseudomonadota</taxon>
        <taxon>Gammaproteobacteria</taxon>
        <taxon>Enterobacterales</taxon>
        <taxon>Enterobacteriaceae</taxon>
        <taxon>Intestinirhabdus</taxon>
    </lineage>
</organism>
<keyword evidence="6 13" id="KW-0812">Transmembrane</keyword>
<dbReference type="Pfam" id="PF01292">
    <property type="entry name" value="Ni_hydr_CYTB"/>
    <property type="match status" value="1"/>
</dbReference>
<evidence type="ECO:0000313" key="16">
    <source>
        <dbReference type="Proteomes" id="UP000477739"/>
    </source>
</evidence>
<dbReference type="GO" id="GO:0009055">
    <property type="term" value="F:electron transfer activity"/>
    <property type="evidence" value="ECO:0007669"/>
    <property type="project" value="InterPro"/>
</dbReference>
<proteinExistence type="inferred from homology"/>
<dbReference type="RefSeq" id="WP_155108198.1">
    <property type="nucleotide sequence ID" value="NZ_WMJZ01000011.1"/>
</dbReference>
<keyword evidence="11 13" id="KW-0472">Membrane</keyword>
<dbReference type="InterPro" id="IPR052168">
    <property type="entry name" value="Cytochrome_b561_oxidase"/>
</dbReference>
<keyword evidence="4" id="KW-1003">Cell membrane</keyword>
<evidence type="ECO:0000256" key="1">
    <source>
        <dbReference type="ARBA" id="ARBA00001970"/>
    </source>
</evidence>
<evidence type="ECO:0000256" key="4">
    <source>
        <dbReference type="ARBA" id="ARBA00022475"/>
    </source>
</evidence>
<evidence type="ECO:0000313" key="15">
    <source>
        <dbReference type="EMBL" id="MTH46574.1"/>
    </source>
</evidence>
<feature type="transmembrane region" description="Helical" evidence="13">
    <location>
        <begin position="51"/>
        <end position="69"/>
    </location>
</feature>
<dbReference type="Proteomes" id="UP000477739">
    <property type="component" value="Unassembled WGS sequence"/>
</dbReference>
<evidence type="ECO:0000256" key="6">
    <source>
        <dbReference type="ARBA" id="ARBA00022692"/>
    </source>
</evidence>
<evidence type="ECO:0000256" key="11">
    <source>
        <dbReference type="ARBA" id="ARBA00023136"/>
    </source>
</evidence>
<feature type="transmembrane region" description="Helical" evidence="13">
    <location>
        <begin position="90"/>
        <end position="111"/>
    </location>
</feature>
<evidence type="ECO:0000256" key="10">
    <source>
        <dbReference type="ARBA" id="ARBA00023004"/>
    </source>
</evidence>
<dbReference type="InterPro" id="IPR016174">
    <property type="entry name" value="Di-haem_cyt_TM"/>
</dbReference>
<keyword evidence="5" id="KW-0349">Heme</keyword>
<dbReference type="EMBL" id="WMJZ01000011">
    <property type="protein sequence ID" value="MTH46574.1"/>
    <property type="molecule type" value="Genomic_DNA"/>
</dbReference>
<keyword evidence="7" id="KW-0479">Metal-binding</keyword>
<feature type="transmembrane region" description="Helical" evidence="13">
    <location>
        <begin position="12"/>
        <end position="36"/>
    </location>
</feature>
<dbReference type="AlphaFoldDB" id="A0A6L6IKX2"/>
<evidence type="ECO:0000259" key="14">
    <source>
        <dbReference type="Pfam" id="PF01292"/>
    </source>
</evidence>
<keyword evidence="3" id="KW-0813">Transport</keyword>
<evidence type="ECO:0000256" key="7">
    <source>
        <dbReference type="ARBA" id="ARBA00022723"/>
    </source>
</evidence>
<dbReference type="SUPFAM" id="SSF81342">
    <property type="entry name" value="Transmembrane di-heme cytochromes"/>
    <property type="match status" value="1"/>
</dbReference>
<keyword evidence="16" id="KW-1185">Reference proteome</keyword>
<reference evidence="15 16" key="1">
    <citation type="submission" date="2019-11" db="EMBL/GenBank/DDBJ databases">
        <title>Escherichia alba sp. nov. isolated from the gut of plastic-eating superworms Zophobas atratus.</title>
        <authorList>
            <person name="Yang Y."/>
        </authorList>
    </citation>
    <scope>NUCLEOTIDE SEQUENCE [LARGE SCALE GENOMIC DNA]</scope>
    <source>
        <strain evidence="16">BIT-B35</strain>
    </source>
</reference>
<sequence>MQFKNSPRRYGAVSIILHWLSAIVVYVMFASGLWMVTLSYYDGWYHRAPEIHKSIGVLLLLGLVARVVWRHISPTPPPLQSYSRLTRRGAALGHIALYSLLFATLLCGYLISTADGKPIDVFGWFNVPAIFAGAAGQADVAGRLHLWLAWTLVTFSLLHGLMALKHHFIDKDDTLKRITGQSLSDYGDK</sequence>
<keyword evidence="10" id="KW-0408">Iron</keyword>
<name>A0A6L6IKX2_9ENTR</name>
<dbReference type="OrthoDB" id="9793784at2"/>
<evidence type="ECO:0000256" key="9">
    <source>
        <dbReference type="ARBA" id="ARBA00022989"/>
    </source>
</evidence>
<evidence type="ECO:0000256" key="5">
    <source>
        <dbReference type="ARBA" id="ARBA00022617"/>
    </source>
</evidence>
<evidence type="ECO:0000256" key="13">
    <source>
        <dbReference type="SAM" id="Phobius"/>
    </source>
</evidence>
<feature type="transmembrane region" description="Helical" evidence="13">
    <location>
        <begin position="144"/>
        <end position="164"/>
    </location>
</feature>
<dbReference type="InterPro" id="IPR011577">
    <property type="entry name" value="Cyt_b561_bac/Ni-Hgenase"/>
</dbReference>
<evidence type="ECO:0000256" key="8">
    <source>
        <dbReference type="ARBA" id="ARBA00022982"/>
    </source>
</evidence>
<dbReference type="GO" id="GO:0020037">
    <property type="term" value="F:heme binding"/>
    <property type="evidence" value="ECO:0007669"/>
    <property type="project" value="TreeGrafter"/>
</dbReference>
<evidence type="ECO:0000256" key="12">
    <source>
        <dbReference type="ARBA" id="ARBA00037975"/>
    </source>
</evidence>
<comment type="similarity">
    <text evidence="12">Belongs to the cytochrome b561 family.</text>
</comment>
<protein>
    <submittedName>
        <fullName evidence="15">Cytochrome b</fullName>
    </submittedName>
</protein>